<dbReference type="PANTHER" id="PTHR11693:SF22">
    <property type="entry name" value="ATP SYNTHASE SUBUNIT GAMMA, MITOCHONDRIAL"/>
    <property type="match status" value="1"/>
</dbReference>
<reference evidence="14 16" key="1">
    <citation type="submission" date="2020-05" db="EMBL/GenBank/DDBJ databases">
        <title>Comparative genomic analysis of denitrifying bacteria from Halomonas genus.</title>
        <authorList>
            <person name="Wang L."/>
            <person name="Shao Z."/>
        </authorList>
    </citation>
    <scope>NUCLEOTIDE SEQUENCE [LARGE SCALE GENOMIC DNA]</scope>
    <source>
        <strain evidence="14 16">DSM 17331</strain>
    </source>
</reference>
<keyword evidence="16" id="KW-1185">Reference proteome</keyword>
<evidence type="ECO:0000256" key="6">
    <source>
        <dbReference type="ARBA" id="ARBA00022475"/>
    </source>
</evidence>
<evidence type="ECO:0000313" key="14">
    <source>
        <dbReference type="EMBL" id="MCG6661309.1"/>
    </source>
</evidence>
<reference evidence="13 15" key="2">
    <citation type="submission" date="2020-07" db="EMBL/GenBank/DDBJ databases">
        <title>Identification of Halomonas strains.</title>
        <authorList>
            <person name="Xiao Z."/>
            <person name="Shen J."/>
        </authorList>
    </citation>
    <scope>NUCLEOTIDE SEQUENCE [LARGE SCALE GENOMIC DNA]</scope>
    <source>
        <strain evidence="13 15">DSM 17331</strain>
    </source>
</reference>
<dbReference type="HAMAP" id="MF_00815">
    <property type="entry name" value="ATP_synth_gamma_bact"/>
    <property type="match status" value="1"/>
</dbReference>
<sequence length="294" mass="32154">MAAAKEIRTQIGSIKNTQKITSAMEMVAASKMRKAQDLMKASQPYARQIRNVVGHIADANPEYKHDYMVERDEVKRVGYIVVSTDRGLCGGLNVNLFKAVIKDAMVWRNEGAELDFCALGSKAGAFFRNYGGNLVAAKSGLGEAPEVEALIGSVKVMLDAYDEGRVDRLFVVYNEFVNTMTQKPVVRQLLPLSPDMGADADDEDNKRPGSWDYLYEPDAKALLDSLLVRFIESQVYQAVVENGACEQAARMIAMKNATDNAGGLIDDLEMVYNKARQAAITQEISEIVGGAAAV</sequence>
<dbReference type="Proteomes" id="UP000814353">
    <property type="component" value="Unassembled WGS sequence"/>
</dbReference>
<comment type="caution">
    <text evidence="13">The sequence shown here is derived from an EMBL/GenBank/DDBJ whole genome shotgun (WGS) entry which is preliminary data.</text>
</comment>
<evidence type="ECO:0000256" key="4">
    <source>
        <dbReference type="ARBA" id="ARBA00011648"/>
    </source>
</evidence>
<keyword evidence="7 12" id="KW-0375">Hydrogen ion transport</keyword>
<dbReference type="Pfam" id="PF00231">
    <property type="entry name" value="ATP-synt"/>
    <property type="match status" value="1"/>
</dbReference>
<dbReference type="CDD" id="cd12151">
    <property type="entry name" value="F1-ATPase_gamma"/>
    <property type="match status" value="1"/>
</dbReference>
<keyword evidence="6 12" id="KW-1003">Cell membrane</keyword>
<dbReference type="PANTHER" id="PTHR11693">
    <property type="entry name" value="ATP SYNTHASE GAMMA CHAIN"/>
    <property type="match status" value="1"/>
</dbReference>
<dbReference type="NCBIfam" id="TIGR01146">
    <property type="entry name" value="ATPsyn_F1gamma"/>
    <property type="match status" value="1"/>
</dbReference>
<proteinExistence type="inferred from homology"/>
<dbReference type="Proteomes" id="UP000518091">
    <property type="component" value="Unassembled WGS sequence"/>
</dbReference>
<evidence type="ECO:0000313" key="15">
    <source>
        <dbReference type="Proteomes" id="UP000518091"/>
    </source>
</evidence>
<comment type="similarity">
    <text evidence="3 12">Belongs to the ATPase gamma chain family.</text>
</comment>
<accession>A0A7V9VYL0</accession>
<dbReference type="EMBL" id="JABFUB010000004">
    <property type="protein sequence ID" value="MCG6661309.1"/>
    <property type="molecule type" value="Genomic_DNA"/>
</dbReference>
<dbReference type="InterPro" id="IPR023632">
    <property type="entry name" value="ATP_synth_F1_gsu_CS"/>
</dbReference>
<dbReference type="SUPFAM" id="SSF52943">
    <property type="entry name" value="ATP synthase (F1-ATPase), gamma subunit"/>
    <property type="match status" value="1"/>
</dbReference>
<dbReference type="RefSeq" id="WP_181513346.1">
    <property type="nucleotide sequence ID" value="NZ_JABFUB010000004.1"/>
</dbReference>
<dbReference type="InterPro" id="IPR035968">
    <property type="entry name" value="ATP_synth_F1_ATPase_gsu"/>
</dbReference>
<organism evidence="13 15">
    <name type="scientific">Billgrantia kenyensis</name>
    <dbReference type="NCBI Taxonomy" id="321266"/>
    <lineage>
        <taxon>Bacteria</taxon>
        <taxon>Pseudomonadati</taxon>
        <taxon>Pseudomonadota</taxon>
        <taxon>Gammaproteobacteria</taxon>
        <taxon>Oceanospirillales</taxon>
        <taxon>Halomonadaceae</taxon>
        <taxon>Billgrantia</taxon>
    </lineage>
</organism>
<dbReference type="GO" id="GO:0046933">
    <property type="term" value="F:proton-transporting ATP synthase activity, rotational mechanism"/>
    <property type="evidence" value="ECO:0007669"/>
    <property type="project" value="UniProtKB-UniRule"/>
</dbReference>
<dbReference type="GO" id="GO:0005886">
    <property type="term" value="C:plasma membrane"/>
    <property type="evidence" value="ECO:0007669"/>
    <property type="project" value="UniProtKB-SubCell"/>
</dbReference>
<dbReference type="AlphaFoldDB" id="A0A7V9VYL0"/>
<evidence type="ECO:0000256" key="7">
    <source>
        <dbReference type="ARBA" id="ARBA00022781"/>
    </source>
</evidence>
<keyword evidence="5 12" id="KW-0813">Transport</keyword>
<evidence type="ECO:0000313" key="16">
    <source>
        <dbReference type="Proteomes" id="UP000814353"/>
    </source>
</evidence>
<gene>
    <name evidence="12 13" type="primary">atpG</name>
    <name evidence="13" type="ORF">H1D44_02890</name>
    <name evidence="14" type="ORF">HOP48_07065</name>
</gene>
<dbReference type="GO" id="GO:0005524">
    <property type="term" value="F:ATP binding"/>
    <property type="evidence" value="ECO:0007669"/>
    <property type="project" value="UniProtKB-UniRule"/>
</dbReference>
<dbReference type="Gene3D" id="3.40.1380.10">
    <property type="match status" value="1"/>
</dbReference>
<evidence type="ECO:0000256" key="2">
    <source>
        <dbReference type="ARBA" id="ARBA00004170"/>
    </source>
</evidence>
<evidence type="ECO:0000256" key="3">
    <source>
        <dbReference type="ARBA" id="ARBA00007681"/>
    </source>
</evidence>
<dbReference type="EMBL" id="JACEFT010000002">
    <property type="protein sequence ID" value="MBA2777838.1"/>
    <property type="molecule type" value="Genomic_DNA"/>
</dbReference>
<dbReference type="NCBIfam" id="NF004144">
    <property type="entry name" value="PRK05621.1-1"/>
    <property type="match status" value="1"/>
</dbReference>
<dbReference type="Gene3D" id="1.10.287.80">
    <property type="entry name" value="ATP synthase, gamma subunit, helix hairpin domain"/>
    <property type="match status" value="2"/>
</dbReference>
<evidence type="ECO:0000256" key="12">
    <source>
        <dbReference type="HAMAP-Rule" id="MF_00815"/>
    </source>
</evidence>
<keyword evidence="10 12" id="KW-0139">CF(1)</keyword>
<dbReference type="FunFam" id="1.10.287.80:FF:000005">
    <property type="entry name" value="ATP synthase gamma chain"/>
    <property type="match status" value="1"/>
</dbReference>
<dbReference type="InterPro" id="IPR000131">
    <property type="entry name" value="ATP_synth_F1_gsu"/>
</dbReference>
<evidence type="ECO:0000256" key="10">
    <source>
        <dbReference type="ARBA" id="ARBA00023196"/>
    </source>
</evidence>
<keyword evidence="11 12" id="KW-0066">ATP synthesis</keyword>
<keyword evidence="9 12" id="KW-0472">Membrane</keyword>
<evidence type="ECO:0000256" key="1">
    <source>
        <dbReference type="ARBA" id="ARBA00003456"/>
    </source>
</evidence>
<evidence type="ECO:0000256" key="9">
    <source>
        <dbReference type="ARBA" id="ARBA00023136"/>
    </source>
</evidence>
<comment type="subunit">
    <text evidence="4 12">F-type ATPases have 2 components, CF(1) - the catalytic core - and CF(0) - the membrane proton channel. CF(1) has five subunits: alpha(3), beta(3), gamma(1), delta(1), epsilon(1). CF(0) has three main subunits: a, b and c.</text>
</comment>
<dbReference type="GO" id="GO:0042777">
    <property type="term" value="P:proton motive force-driven plasma membrane ATP synthesis"/>
    <property type="evidence" value="ECO:0007669"/>
    <property type="project" value="UniProtKB-UniRule"/>
</dbReference>
<dbReference type="PROSITE" id="PS00153">
    <property type="entry name" value="ATPASE_GAMMA"/>
    <property type="match status" value="1"/>
</dbReference>
<keyword evidence="8 12" id="KW-0406">Ion transport</keyword>
<dbReference type="GO" id="GO:0045259">
    <property type="term" value="C:proton-transporting ATP synthase complex"/>
    <property type="evidence" value="ECO:0007669"/>
    <property type="project" value="UniProtKB-KW"/>
</dbReference>
<evidence type="ECO:0000256" key="5">
    <source>
        <dbReference type="ARBA" id="ARBA00022448"/>
    </source>
</evidence>
<comment type="function">
    <text evidence="1 12">Produces ATP from ADP in the presence of a proton gradient across the membrane. The gamma chain is believed to be important in regulating ATPase activity and the flow of protons through the CF(0) complex.</text>
</comment>
<name>A0A7V9VYL0_9GAMM</name>
<evidence type="ECO:0000256" key="11">
    <source>
        <dbReference type="ARBA" id="ARBA00023310"/>
    </source>
</evidence>
<protein>
    <recommendedName>
        <fullName evidence="12">ATP synthase gamma chain</fullName>
    </recommendedName>
    <alternativeName>
        <fullName evidence="12">ATP synthase F1 sector gamma subunit</fullName>
    </alternativeName>
    <alternativeName>
        <fullName evidence="12">F-ATPase gamma subunit</fullName>
    </alternativeName>
</protein>
<dbReference type="PRINTS" id="PR00126">
    <property type="entry name" value="ATPASEGAMMA"/>
</dbReference>
<evidence type="ECO:0000313" key="13">
    <source>
        <dbReference type="EMBL" id="MBA2777838.1"/>
    </source>
</evidence>
<comment type="subcellular location">
    <subcellularLocation>
        <location evidence="12">Cell membrane</location>
        <topology evidence="12">Peripheral membrane protein</topology>
    </subcellularLocation>
    <subcellularLocation>
        <location evidence="2">Membrane</location>
        <topology evidence="2">Peripheral membrane protein</topology>
    </subcellularLocation>
</comment>
<evidence type="ECO:0000256" key="8">
    <source>
        <dbReference type="ARBA" id="ARBA00023065"/>
    </source>
</evidence>